<dbReference type="EMBL" id="JAACJK010000014">
    <property type="protein sequence ID" value="KAF5338335.1"/>
    <property type="molecule type" value="Genomic_DNA"/>
</dbReference>
<evidence type="ECO:0000313" key="3">
    <source>
        <dbReference type="Proteomes" id="UP000541558"/>
    </source>
</evidence>
<sequence length="225" mass="24627">MVVDVSKFHRRSPIAPAHKRWFVMQGRKGQLYIQHCCPFGATASESNSGQVSKAVLGIWRAKGIGPNGKWSDDIYNFNYPSSGSGTEDDPYVYPYDETMFSWLSPPPACRSTRSPRRANRLTPPSTTSAWSGTSLRRRSASGRRRGESFSSGRKCFSTAANGVVTEEECMKIHGSLCHLAFVYRLGRSHLSSSPPSSLDSTITPTAPPFMLPLLSSRTCAGGQLS</sequence>
<gene>
    <name evidence="2" type="ORF">D9611_012450</name>
</gene>
<keyword evidence="3" id="KW-1185">Reference proteome</keyword>
<protein>
    <submittedName>
        <fullName evidence="2">Uncharacterized protein</fullName>
    </submittedName>
</protein>
<proteinExistence type="predicted"/>
<organism evidence="2 3">
    <name type="scientific">Ephemerocybe angulata</name>
    <dbReference type="NCBI Taxonomy" id="980116"/>
    <lineage>
        <taxon>Eukaryota</taxon>
        <taxon>Fungi</taxon>
        <taxon>Dikarya</taxon>
        <taxon>Basidiomycota</taxon>
        <taxon>Agaricomycotina</taxon>
        <taxon>Agaricomycetes</taxon>
        <taxon>Agaricomycetidae</taxon>
        <taxon>Agaricales</taxon>
        <taxon>Agaricineae</taxon>
        <taxon>Psathyrellaceae</taxon>
        <taxon>Ephemerocybe</taxon>
    </lineage>
</organism>
<evidence type="ECO:0000256" key="1">
    <source>
        <dbReference type="SAM" id="MobiDB-lite"/>
    </source>
</evidence>
<feature type="region of interest" description="Disordered" evidence="1">
    <location>
        <begin position="106"/>
        <end position="151"/>
    </location>
</feature>
<dbReference type="OrthoDB" id="2506773at2759"/>
<name>A0A8H5FIE5_9AGAR</name>
<dbReference type="AlphaFoldDB" id="A0A8H5FIE5"/>
<accession>A0A8H5FIE5</accession>
<dbReference type="Proteomes" id="UP000541558">
    <property type="component" value="Unassembled WGS sequence"/>
</dbReference>
<evidence type="ECO:0000313" key="2">
    <source>
        <dbReference type="EMBL" id="KAF5338335.1"/>
    </source>
</evidence>
<comment type="caution">
    <text evidence="2">The sequence shown here is derived from an EMBL/GenBank/DDBJ whole genome shotgun (WGS) entry which is preliminary data.</text>
</comment>
<reference evidence="2 3" key="1">
    <citation type="journal article" date="2020" name="ISME J.">
        <title>Uncovering the hidden diversity of litter-decomposition mechanisms in mushroom-forming fungi.</title>
        <authorList>
            <person name="Floudas D."/>
            <person name="Bentzer J."/>
            <person name="Ahren D."/>
            <person name="Johansson T."/>
            <person name="Persson P."/>
            <person name="Tunlid A."/>
        </authorList>
    </citation>
    <scope>NUCLEOTIDE SEQUENCE [LARGE SCALE GENOMIC DNA]</scope>
    <source>
        <strain evidence="2 3">CBS 175.51</strain>
    </source>
</reference>